<dbReference type="AlphaFoldDB" id="A0A0J7JSX8"/>
<feature type="region of interest" description="Disordered" evidence="1">
    <location>
        <begin position="40"/>
        <end position="67"/>
    </location>
</feature>
<organism evidence="2 3">
    <name type="scientific">Lasius niger</name>
    <name type="common">Black garden ant</name>
    <dbReference type="NCBI Taxonomy" id="67767"/>
    <lineage>
        <taxon>Eukaryota</taxon>
        <taxon>Metazoa</taxon>
        <taxon>Ecdysozoa</taxon>
        <taxon>Arthropoda</taxon>
        <taxon>Hexapoda</taxon>
        <taxon>Insecta</taxon>
        <taxon>Pterygota</taxon>
        <taxon>Neoptera</taxon>
        <taxon>Endopterygota</taxon>
        <taxon>Hymenoptera</taxon>
        <taxon>Apocrita</taxon>
        <taxon>Aculeata</taxon>
        <taxon>Formicoidea</taxon>
        <taxon>Formicidae</taxon>
        <taxon>Formicinae</taxon>
        <taxon>Lasius</taxon>
        <taxon>Lasius</taxon>
    </lineage>
</organism>
<feature type="compositionally biased region" description="Polar residues" evidence="1">
    <location>
        <begin position="1"/>
        <end position="14"/>
    </location>
</feature>
<evidence type="ECO:0000313" key="3">
    <source>
        <dbReference type="Proteomes" id="UP000036403"/>
    </source>
</evidence>
<name>A0A0J7JSX8_LASNI</name>
<feature type="non-terminal residue" evidence="2">
    <location>
        <position position="115"/>
    </location>
</feature>
<dbReference type="EMBL" id="LBMM01035748">
    <property type="protein sequence ID" value="KMQ81408.1"/>
    <property type="molecule type" value="Genomic_DNA"/>
</dbReference>
<evidence type="ECO:0000313" key="2">
    <source>
        <dbReference type="EMBL" id="KMQ81408.1"/>
    </source>
</evidence>
<keyword evidence="3" id="KW-1185">Reference proteome</keyword>
<accession>A0A0J7JSX8</accession>
<feature type="non-terminal residue" evidence="2">
    <location>
        <position position="1"/>
    </location>
</feature>
<reference evidence="2 3" key="1">
    <citation type="submission" date="2015-04" db="EMBL/GenBank/DDBJ databases">
        <title>Lasius niger genome sequencing.</title>
        <authorList>
            <person name="Konorov E.A."/>
            <person name="Nikitin M.A."/>
            <person name="Kirill M.V."/>
            <person name="Chang P."/>
        </authorList>
    </citation>
    <scope>NUCLEOTIDE SEQUENCE [LARGE SCALE GENOMIC DNA]</scope>
    <source>
        <tissue evidence="2">Whole</tissue>
    </source>
</reference>
<comment type="caution">
    <text evidence="2">The sequence shown here is derived from an EMBL/GenBank/DDBJ whole genome shotgun (WGS) entry which is preliminary data.</text>
</comment>
<dbReference type="PaxDb" id="67767-A0A0J7JSX8"/>
<feature type="region of interest" description="Disordered" evidence="1">
    <location>
        <begin position="1"/>
        <end position="28"/>
    </location>
</feature>
<evidence type="ECO:0000256" key="1">
    <source>
        <dbReference type="SAM" id="MobiDB-lite"/>
    </source>
</evidence>
<dbReference type="Proteomes" id="UP000036403">
    <property type="component" value="Unassembled WGS sequence"/>
</dbReference>
<gene>
    <name evidence="2" type="ORF">RF55_26412</name>
</gene>
<protein>
    <submittedName>
        <fullName evidence="2">Pap2 superfamily protein</fullName>
    </submittedName>
</protein>
<proteinExistence type="predicted"/>
<sequence>TSSPGLSLASSQLLLRTGPRTRPSGIGASTTLACRRRWPLSTPPRAKIPTTRRRHLRGARDGARRGSGCLSSLTAREVVLSLAVRPVQYAAQKGVTVARSMERPRGAACQRVRLY</sequence>